<protein>
    <recommendedName>
        <fullName evidence="4">Spore coat protein U domain-containing protein</fullName>
    </recommendedName>
</protein>
<name>A0A1A5IWT3_RHILI</name>
<gene>
    <name evidence="2" type="ORF">BAE39_09550</name>
</gene>
<evidence type="ECO:0000313" key="3">
    <source>
        <dbReference type="Proteomes" id="UP000093748"/>
    </source>
</evidence>
<dbReference type="OrthoDB" id="7908325at2"/>
<evidence type="ECO:0008006" key="4">
    <source>
        <dbReference type="Google" id="ProtNLM"/>
    </source>
</evidence>
<dbReference type="GeneID" id="66682100"/>
<evidence type="ECO:0000313" key="2">
    <source>
        <dbReference type="EMBL" id="OBP83673.1"/>
    </source>
</evidence>
<dbReference type="Proteomes" id="UP000093748">
    <property type="component" value="Unassembled WGS sequence"/>
</dbReference>
<comment type="caution">
    <text evidence="2">The sequence shown here is derived from an EMBL/GenBank/DDBJ whole genome shotgun (WGS) entry which is preliminary data.</text>
</comment>
<keyword evidence="1" id="KW-0732">Signal</keyword>
<reference evidence="3" key="1">
    <citation type="submission" date="2016-06" db="EMBL/GenBank/DDBJ databases">
        <title>NZP2037 Pacbio-Illumina hybrid assembly.</title>
        <authorList>
            <person name="Ramsay J.P."/>
        </authorList>
    </citation>
    <scope>NUCLEOTIDE SEQUENCE [LARGE SCALE GENOMIC DNA]</scope>
    <source>
        <strain evidence="3">R7ANS::ICEMlSym2042</strain>
    </source>
</reference>
<dbReference type="AlphaFoldDB" id="A0A1A5IWT3"/>
<feature type="signal peptide" evidence="1">
    <location>
        <begin position="1"/>
        <end position="23"/>
    </location>
</feature>
<accession>A0A1A5IWT3</accession>
<dbReference type="RefSeq" id="WP_010911476.1">
    <property type="nucleotide sequence ID" value="NZ_LZTH01000001.1"/>
</dbReference>
<organism evidence="2 3">
    <name type="scientific">Rhizobium loti</name>
    <name type="common">Mesorhizobium loti</name>
    <dbReference type="NCBI Taxonomy" id="381"/>
    <lineage>
        <taxon>Bacteria</taxon>
        <taxon>Pseudomonadati</taxon>
        <taxon>Pseudomonadota</taxon>
        <taxon>Alphaproteobacteria</taxon>
        <taxon>Hyphomicrobiales</taxon>
        <taxon>Phyllobacteriaceae</taxon>
        <taxon>Mesorhizobium</taxon>
    </lineage>
</organism>
<dbReference type="PROSITE" id="PS51257">
    <property type="entry name" value="PROKAR_LIPOPROTEIN"/>
    <property type="match status" value="1"/>
</dbReference>
<dbReference type="EMBL" id="LZTJ01000001">
    <property type="protein sequence ID" value="OBP83673.1"/>
    <property type="molecule type" value="Genomic_DNA"/>
</dbReference>
<proteinExistence type="predicted"/>
<sequence length="156" mass="15508">MKLFRTALGAALLGACLGQPALATTQNVIFNGTISPTCTLVIATNGTMTVSPDLQTLSSHNSGGSAGTVTLTTTGGVSLSVDPVTTTTVPSADTTSTTWTPTYSSAGAHSIVETGSATAISTPGADVVSVHLAGTKGGSNRFANGNYQATVTLRCE</sequence>
<evidence type="ECO:0000256" key="1">
    <source>
        <dbReference type="SAM" id="SignalP"/>
    </source>
</evidence>
<feature type="chain" id="PRO_5009827183" description="Spore coat protein U domain-containing protein" evidence="1">
    <location>
        <begin position="24"/>
        <end position="156"/>
    </location>
</feature>